<dbReference type="EMBL" id="CAJHJT010000034">
    <property type="protein sequence ID" value="CAD7006367.1"/>
    <property type="molecule type" value="Genomic_DNA"/>
</dbReference>
<protein>
    <submittedName>
        <fullName evidence="1">(Mediterranean fruit fly) hypothetical protein</fullName>
    </submittedName>
</protein>
<dbReference type="AlphaFoldDB" id="A0A811V994"/>
<reference evidence="1" key="1">
    <citation type="submission" date="2020-11" db="EMBL/GenBank/DDBJ databases">
        <authorList>
            <person name="Whitehead M."/>
        </authorList>
    </citation>
    <scope>NUCLEOTIDE SEQUENCE</scope>
    <source>
        <strain evidence="1">EGII</strain>
    </source>
</reference>
<evidence type="ECO:0000313" key="1">
    <source>
        <dbReference type="EMBL" id="CAD7006367.1"/>
    </source>
</evidence>
<evidence type="ECO:0000313" key="2">
    <source>
        <dbReference type="Proteomes" id="UP000606786"/>
    </source>
</evidence>
<name>A0A811V994_CERCA</name>
<comment type="caution">
    <text evidence="1">The sequence shown here is derived from an EMBL/GenBank/DDBJ whole genome shotgun (WGS) entry which is preliminary data.</text>
</comment>
<organism evidence="1 2">
    <name type="scientific">Ceratitis capitata</name>
    <name type="common">Mediterranean fruit fly</name>
    <name type="synonym">Tephritis capitata</name>
    <dbReference type="NCBI Taxonomy" id="7213"/>
    <lineage>
        <taxon>Eukaryota</taxon>
        <taxon>Metazoa</taxon>
        <taxon>Ecdysozoa</taxon>
        <taxon>Arthropoda</taxon>
        <taxon>Hexapoda</taxon>
        <taxon>Insecta</taxon>
        <taxon>Pterygota</taxon>
        <taxon>Neoptera</taxon>
        <taxon>Endopterygota</taxon>
        <taxon>Diptera</taxon>
        <taxon>Brachycera</taxon>
        <taxon>Muscomorpha</taxon>
        <taxon>Tephritoidea</taxon>
        <taxon>Tephritidae</taxon>
        <taxon>Ceratitis</taxon>
        <taxon>Ceratitis</taxon>
    </lineage>
</organism>
<proteinExistence type="predicted"/>
<accession>A0A811V994</accession>
<sequence length="83" mass="9870">MPLLMQRRLEVGKGEWSNDINVLQLITLATLNVRSAAVMLQQNIKTQCRWHKMQLYRYTIYYTYFYKNILNPATLHLCIFATT</sequence>
<keyword evidence="2" id="KW-1185">Reference proteome</keyword>
<dbReference type="Proteomes" id="UP000606786">
    <property type="component" value="Unassembled WGS sequence"/>
</dbReference>
<gene>
    <name evidence="1" type="ORF">CCAP1982_LOCUS14689</name>
</gene>